<feature type="domain" description="HTH lysR-type" evidence="6">
    <location>
        <begin position="2"/>
        <end position="59"/>
    </location>
</feature>
<protein>
    <submittedName>
        <fullName evidence="7">LysR family transcriptional regulator</fullName>
    </submittedName>
</protein>
<sequence>MLTIRQMRYFETLAETLHFGRAAQRLNISQPALSGQIAQMEMHFGFQLFERRPSGVTVTGAGQQIREKVQRILGEIRDLEGFARYQAGLSGPLSMGVIASVAPYLLPALLQQLAIDFPQLELSLRESTTEKLLADLSIGHLDCALVALPVEDPALTVLELADDEFYLAMAEDQAPRIAVPVRSQALKSQRLILLEEGHCLRQQALSVCQIVESRDLASLGATSLATLLRMVAGGLGVTLAPRLALATEAKVGGIAFLPFQTPAPKRQLALVHRASSGRAADFAEFAALLKEILRNIQNAASETTTIRNPDLSSL</sequence>
<keyword evidence="8" id="KW-1185">Reference proteome</keyword>
<dbReference type="PANTHER" id="PTHR30346:SF26">
    <property type="entry name" value="HYDROGEN PEROXIDE-INDUCIBLE GENES ACTIVATOR"/>
    <property type="match status" value="1"/>
</dbReference>
<evidence type="ECO:0000256" key="3">
    <source>
        <dbReference type="ARBA" id="ARBA00023125"/>
    </source>
</evidence>
<dbReference type="CDD" id="cd08411">
    <property type="entry name" value="PBP2_OxyR"/>
    <property type="match status" value="1"/>
</dbReference>
<dbReference type="OrthoDB" id="9775392at2"/>
<dbReference type="GO" id="GO:0003700">
    <property type="term" value="F:DNA-binding transcription factor activity"/>
    <property type="evidence" value="ECO:0007669"/>
    <property type="project" value="InterPro"/>
</dbReference>
<comment type="similarity">
    <text evidence="1">Belongs to the LysR transcriptional regulatory family.</text>
</comment>
<dbReference type="InterPro" id="IPR036390">
    <property type="entry name" value="WH_DNA-bd_sf"/>
</dbReference>
<keyword evidence="3" id="KW-0238">DNA-binding</keyword>
<dbReference type="Proteomes" id="UP000324738">
    <property type="component" value="Unassembled WGS sequence"/>
</dbReference>
<evidence type="ECO:0000256" key="5">
    <source>
        <dbReference type="ARBA" id="ARBA00023163"/>
    </source>
</evidence>
<dbReference type="PANTHER" id="PTHR30346">
    <property type="entry name" value="TRANSCRIPTIONAL DUAL REGULATOR HCAR-RELATED"/>
    <property type="match status" value="1"/>
</dbReference>
<dbReference type="RefSeq" id="WP_149297547.1">
    <property type="nucleotide sequence ID" value="NZ_VTWH01000001.1"/>
</dbReference>
<dbReference type="Pfam" id="PF03466">
    <property type="entry name" value="LysR_substrate"/>
    <property type="match status" value="1"/>
</dbReference>
<dbReference type="Pfam" id="PF00126">
    <property type="entry name" value="HTH_1"/>
    <property type="match status" value="1"/>
</dbReference>
<dbReference type="InterPro" id="IPR000847">
    <property type="entry name" value="LysR_HTH_N"/>
</dbReference>
<evidence type="ECO:0000313" key="8">
    <source>
        <dbReference type="Proteomes" id="UP000324738"/>
    </source>
</evidence>
<gene>
    <name evidence="7" type="ORF">FPY71_03145</name>
</gene>
<dbReference type="GO" id="GO:0003677">
    <property type="term" value="F:DNA binding"/>
    <property type="evidence" value="ECO:0007669"/>
    <property type="project" value="UniProtKB-KW"/>
</dbReference>
<dbReference type="EMBL" id="VTWH01000001">
    <property type="protein sequence ID" value="KAA0972126.1"/>
    <property type="molecule type" value="Genomic_DNA"/>
</dbReference>
<dbReference type="AlphaFoldDB" id="A0A5B0E0A8"/>
<evidence type="ECO:0000256" key="2">
    <source>
        <dbReference type="ARBA" id="ARBA00023015"/>
    </source>
</evidence>
<evidence type="ECO:0000256" key="1">
    <source>
        <dbReference type="ARBA" id="ARBA00009437"/>
    </source>
</evidence>
<dbReference type="SUPFAM" id="SSF53850">
    <property type="entry name" value="Periplasmic binding protein-like II"/>
    <property type="match status" value="1"/>
</dbReference>
<proteinExistence type="inferred from homology"/>
<accession>A0A5B0E0A8</accession>
<dbReference type="Gene3D" id="3.40.190.10">
    <property type="entry name" value="Periplasmic binding protein-like II"/>
    <property type="match status" value="2"/>
</dbReference>
<organism evidence="7 8">
    <name type="scientific">Aureimonas fodinaquatilis</name>
    <dbReference type="NCBI Taxonomy" id="2565783"/>
    <lineage>
        <taxon>Bacteria</taxon>
        <taxon>Pseudomonadati</taxon>
        <taxon>Pseudomonadota</taxon>
        <taxon>Alphaproteobacteria</taxon>
        <taxon>Hyphomicrobiales</taxon>
        <taxon>Aurantimonadaceae</taxon>
        <taxon>Aureimonas</taxon>
    </lineage>
</organism>
<name>A0A5B0E0A8_9HYPH</name>
<comment type="caution">
    <text evidence="7">The sequence shown here is derived from an EMBL/GenBank/DDBJ whole genome shotgun (WGS) entry which is preliminary data.</text>
</comment>
<evidence type="ECO:0000259" key="6">
    <source>
        <dbReference type="PROSITE" id="PS50931"/>
    </source>
</evidence>
<dbReference type="InterPro" id="IPR036388">
    <property type="entry name" value="WH-like_DNA-bd_sf"/>
</dbReference>
<dbReference type="Gene3D" id="1.10.10.10">
    <property type="entry name" value="Winged helix-like DNA-binding domain superfamily/Winged helix DNA-binding domain"/>
    <property type="match status" value="1"/>
</dbReference>
<keyword evidence="4" id="KW-0010">Activator</keyword>
<dbReference type="InterPro" id="IPR005119">
    <property type="entry name" value="LysR_subst-bd"/>
</dbReference>
<dbReference type="PROSITE" id="PS50931">
    <property type="entry name" value="HTH_LYSR"/>
    <property type="match status" value="1"/>
</dbReference>
<dbReference type="FunFam" id="1.10.10.10:FF:000001">
    <property type="entry name" value="LysR family transcriptional regulator"/>
    <property type="match status" value="1"/>
</dbReference>
<evidence type="ECO:0000313" key="7">
    <source>
        <dbReference type="EMBL" id="KAA0972126.1"/>
    </source>
</evidence>
<reference evidence="7 8" key="1">
    <citation type="submission" date="2019-08" db="EMBL/GenBank/DDBJ databases">
        <title>Aureimonas fodiniaquatilis sp. nov., isolated from a coal mine wastewater.</title>
        <authorList>
            <person name="Kim W."/>
        </authorList>
    </citation>
    <scope>NUCLEOTIDE SEQUENCE [LARGE SCALE GENOMIC DNA]</scope>
    <source>
        <strain evidence="7 8">CAU 1482</strain>
    </source>
</reference>
<evidence type="ECO:0000256" key="4">
    <source>
        <dbReference type="ARBA" id="ARBA00023159"/>
    </source>
</evidence>
<dbReference type="GO" id="GO:0032993">
    <property type="term" value="C:protein-DNA complex"/>
    <property type="evidence" value="ECO:0007669"/>
    <property type="project" value="TreeGrafter"/>
</dbReference>
<dbReference type="PRINTS" id="PR00039">
    <property type="entry name" value="HTHLYSR"/>
</dbReference>
<keyword evidence="2" id="KW-0805">Transcription regulation</keyword>
<dbReference type="SUPFAM" id="SSF46785">
    <property type="entry name" value="Winged helix' DNA-binding domain"/>
    <property type="match status" value="1"/>
</dbReference>
<keyword evidence="5" id="KW-0804">Transcription</keyword>